<gene>
    <name evidence="3" type="ordered locus">TREPR_3161</name>
</gene>
<dbReference type="PANTHER" id="PTHR34039">
    <property type="entry name" value="UPF0102 PROTEIN YRAN"/>
    <property type="match status" value="1"/>
</dbReference>
<dbReference type="Pfam" id="PF02021">
    <property type="entry name" value="UPF0102"/>
    <property type="match status" value="1"/>
</dbReference>
<protein>
    <recommendedName>
        <fullName evidence="2">UPF0102 protein TREPR_3161</fullName>
    </recommendedName>
</protein>
<dbReference type="STRING" id="545694.TREPR_3161"/>
<sequence length="118" mass="13728">MAPKNNPGREGETRAAAALEEKGMEIIARNFRSRTGEIDIIARDGDIIVFIEVKTWSSFGFEELRIGLNEKKQRRIIETAKYFLSEHREYNEMSIRFDVVFINHHDITHLASAFMERV</sequence>
<evidence type="ECO:0000256" key="1">
    <source>
        <dbReference type="ARBA" id="ARBA00006738"/>
    </source>
</evidence>
<dbReference type="EMBL" id="CP001843">
    <property type="protein sequence ID" value="AEF86397.1"/>
    <property type="molecule type" value="Genomic_DNA"/>
</dbReference>
<dbReference type="RefSeq" id="WP_015707103.1">
    <property type="nucleotide sequence ID" value="NC_015578.1"/>
</dbReference>
<organism evidence="3 4">
    <name type="scientific">Treponema primitia (strain ATCC BAA-887 / DSM 12427 / ZAS-2)</name>
    <dbReference type="NCBI Taxonomy" id="545694"/>
    <lineage>
        <taxon>Bacteria</taxon>
        <taxon>Pseudomonadati</taxon>
        <taxon>Spirochaetota</taxon>
        <taxon>Spirochaetia</taxon>
        <taxon>Spirochaetales</taxon>
        <taxon>Treponemataceae</taxon>
        <taxon>Treponema</taxon>
    </lineage>
</organism>
<dbReference type="eggNOG" id="COG0792">
    <property type="taxonomic scope" value="Bacteria"/>
</dbReference>
<dbReference type="InterPro" id="IPR011856">
    <property type="entry name" value="tRNA_endonuc-like_dom_sf"/>
</dbReference>
<dbReference type="CDD" id="cd20736">
    <property type="entry name" value="PoNe_Nuclease"/>
    <property type="match status" value="1"/>
</dbReference>
<name>F5YLR9_TREPZ</name>
<dbReference type="InterPro" id="IPR011335">
    <property type="entry name" value="Restrct_endonuc-II-like"/>
</dbReference>
<dbReference type="HAMAP" id="MF_00048">
    <property type="entry name" value="UPF0102"/>
    <property type="match status" value="1"/>
</dbReference>
<reference evidence="3 4" key="2">
    <citation type="journal article" date="2011" name="ISME J.">
        <title>RNA-seq reveals cooperative metabolic interactions between two termite-gut spirochete species in co-culture.</title>
        <authorList>
            <person name="Rosenthal A.Z."/>
            <person name="Matson E.G."/>
            <person name="Eldar A."/>
            <person name="Leadbetter J.R."/>
        </authorList>
    </citation>
    <scope>NUCLEOTIDE SEQUENCE [LARGE SCALE GENOMIC DNA]</scope>
    <source>
        <strain evidence="4">ATCC BAA-887 / DSM 12427 / ZAS-2</strain>
    </source>
</reference>
<dbReference type="PANTHER" id="PTHR34039:SF1">
    <property type="entry name" value="UPF0102 PROTEIN YRAN"/>
    <property type="match status" value="1"/>
</dbReference>
<dbReference type="NCBIfam" id="NF009150">
    <property type="entry name" value="PRK12497.1-3"/>
    <property type="match status" value="1"/>
</dbReference>
<reference evidence="4" key="1">
    <citation type="submission" date="2009-12" db="EMBL/GenBank/DDBJ databases">
        <title>Complete sequence of Treponema primitia strain ZAS-2.</title>
        <authorList>
            <person name="Tetu S.G."/>
            <person name="Matson E."/>
            <person name="Ren Q."/>
            <person name="Seshadri R."/>
            <person name="Elbourne L."/>
            <person name="Hassan K.A."/>
            <person name="Durkin A."/>
            <person name="Radune D."/>
            <person name="Mohamoud Y."/>
            <person name="Shay R."/>
            <person name="Jin S."/>
            <person name="Zhang X."/>
            <person name="Lucey K."/>
            <person name="Ballor N.R."/>
            <person name="Ottesen E."/>
            <person name="Rosenthal R."/>
            <person name="Allen A."/>
            <person name="Leadbetter J.R."/>
            <person name="Paulsen I.T."/>
        </authorList>
    </citation>
    <scope>NUCLEOTIDE SEQUENCE [LARGE SCALE GENOMIC DNA]</scope>
    <source>
        <strain evidence="4">ATCC BAA-887 / DSM 12427 / ZAS-2</strain>
    </source>
</reference>
<evidence type="ECO:0000256" key="2">
    <source>
        <dbReference type="HAMAP-Rule" id="MF_00048"/>
    </source>
</evidence>
<dbReference type="HOGENOM" id="CLU_115353_3_1_12"/>
<evidence type="ECO:0000313" key="3">
    <source>
        <dbReference type="EMBL" id="AEF86397.1"/>
    </source>
</evidence>
<dbReference type="OrthoDB" id="9802516at2"/>
<comment type="similarity">
    <text evidence="1 2">Belongs to the UPF0102 family.</text>
</comment>
<keyword evidence="4" id="KW-1185">Reference proteome</keyword>
<dbReference type="GO" id="GO:0003676">
    <property type="term" value="F:nucleic acid binding"/>
    <property type="evidence" value="ECO:0007669"/>
    <property type="project" value="InterPro"/>
</dbReference>
<dbReference type="AlphaFoldDB" id="F5YLR9"/>
<dbReference type="SUPFAM" id="SSF52980">
    <property type="entry name" value="Restriction endonuclease-like"/>
    <property type="match status" value="1"/>
</dbReference>
<dbReference type="KEGG" id="tpi:TREPR_3161"/>
<proteinExistence type="inferred from homology"/>
<dbReference type="NCBIfam" id="TIGR00252">
    <property type="entry name" value="YraN family protein"/>
    <property type="match status" value="1"/>
</dbReference>
<dbReference type="Gene3D" id="3.40.1350.10">
    <property type="match status" value="1"/>
</dbReference>
<dbReference type="InterPro" id="IPR003509">
    <property type="entry name" value="UPF0102_YraN-like"/>
</dbReference>
<accession>F5YLR9</accession>
<evidence type="ECO:0000313" key="4">
    <source>
        <dbReference type="Proteomes" id="UP000009223"/>
    </source>
</evidence>
<dbReference type="Proteomes" id="UP000009223">
    <property type="component" value="Chromosome"/>
</dbReference>